<evidence type="ECO:0000313" key="2">
    <source>
        <dbReference type="EMBL" id="MFK2900717.1"/>
    </source>
</evidence>
<evidence type="ECO:0008006" key="4">
    <source>
        <dbReference type="Google" id="ProtNLM"/>
    </source>
</evidence>
<organism evidence="2 3">
    <name type="scientific">Dyella jejuensis</name>
    <dbReference type="NCBI Taxonomy" id="1432009"/>
    <lineage>
        <taxon>Bacteria</taxon>
        <taxon>Pseudomonadati</taxon>
        <taxon>Pseudomonadota</taxon>
        <taxon>Gammaproteobacteria</taxon>
        <taxon>Lysobacterales</taxon>
        <taxon>Rhodanobacteraceae</taxon>
        <taxon>Dyella</taxon>
    </lineage>
</organism>
<accession>A0ABW8JHY4</accession>
<reference evidence="2 3" key="1">
    <citation type="submission" date="2020-10" db="EMBL/GenBank/DDBJ databases">
        <title>Phylogeny of dyella-like bacteria.</title>
        <authorList>
            <person name="Fu J."/>
        </authorList>
    </citation>
    <scope>NUCLEOTIDE SEQUENCE [LARGE SCALE GENOMIC DNA]</scope>
    <source>
        <strain evidence="2 3">JP1</strain>
    </source>
</reference>
<dbReference type="EMBL" id="JADIKJ010000010">
    <property type="protein sequence ID" value="MFK2900717.1"/>
    <property type="molecule type" value="Genomic_DNA"/>
</dbReference>
<dbReference type="SUPFAM" id="SSF51445">
    <property type="entry name" value="(Trans)glycosidases"/>
    <property type="match status" value="1"/>
</dbReference>
<evidence type="ECO:0000313" key="3">
    <source>
        <dbReference type="Proteomes" id="UP001620461"/>
    </source>
</evidence>
<keyword evidence="3" id="KW-1185">Reference proteome</keyword>
<evidence type="ECO:0000256" key="1">
    <source>
        <dbReference type="SAM" id="SignalP"/>
    </source>
</evidence>
<dbReference type="RefSeq" id="WP_404547211.1">
    <property type="nucleotide sequence ID" value="NZ_JADIKJ010000010.1"/>
</dbReference>
<dbReference type="Proteomes" id="UP001620461">
    <property type="component" value="Unassembled WGS sequence"/>
</dbReference>
<feature type="chain" id="PRO_5046088604" description="Glycoside hydrolase family 5 domain-containing protein" evidence="1">
    <location>
        <begin position="33"/>
        <end position="599"/>
    </location>
</feature>
<keyword evidence="1" id="KW-0732">Signal</keyword>
<feature type="signal peptide" evidence="1">
    <location>
        <begin position="1"/>
        <end position="32"/>
    </location>
</feature>
<proteinExistence type="predicted"/>
<sequence>MKYKWRFGHSALSALTAILIFMNIAWSSTAHADTAWDFAGMYGYYSGGAYNNPATGSTSCPKGYTAYLVYGTPNVDWSMYFCGRPHVADQNSLYDFGGMFGLAGSTAYYAVPWKGYFYYVNPFTHTDTCPPGYTQTRVLGTPNVDNNLFYCWRAHSSDITTASMYFGGMTGDGATPYINPATQTALTCPSGYTAYPALGTPNVDYRFFYCGIPQNVATVAAGAGSLGIGEPIIEDAGSAGWAVSDQVNALNNNGINARVVRLWTLANDLLTSSTQINATEMPIAQATVQQLQSSGVTVLGVDGEYPTWMTGGTIWNEIPCRSTTPGSAYENFISNFKQSWNTMSAALPSILMWEPANETNGLLVPDLTDAGMCPAGHASTFTEQEAAAITMDMMYAAHAAIHANIPNATVFMPPPSPNPTGTYLDPTFAPIVSFITQIYSDIALGNWPSTNPRDYFDGGSWHPYIATDATASTWVEPNNKVYAVFQSNNDTNIPFLFSETGFEVCQTCTVTSYSTAASWMADEITLSQQNFPWLTYLIYFRAFEDGFGGAGANQYFGIMSSPTSLPGNTWFTTATSNSATSPPSGFCYFTGCNYPSPKP</sequence>
<dbReference type="Gene3D" id="3.20.20.80">
    <property type="entry name" value="Glycosidases"/>
    <property type="match status" value="1"/>
</dbReference>
<protein>
    <recommendedName>
        <fullName evidence="4">Glycoside hydrolase family 5 domain-containing protein</fullName>
    </recommendedName>
</protein>
<gene>
    <name evidence="2" type="ORF">ISP15_10250</name>
</gene>
<comment type="caution">
    <text evidence="2">The sequence shown here is derived from an EMBL/GenBank/DDBJ whole genome shotgun (WGS) entry which is preliminary data.</text>
</comment>
<dbReference type="InterPro" id="IPR017853">
    <property type="entry name" value="GH"/>
</dbReference>
<name>A0ABW8JHY4_9GAMM</name>